<evidence type="ECO:0000256" key="4">
    <source>
        <dbReference type="ARBA" id="ARBA00022989"/>
    </source>
</evidence>
<feature type="transmembrane region" description="Helical" evidence="6">
    <location>
        <begin position="281"/>
        <end position="303"/>
    </location>
</feature>
<evidence type="ECO:0000313" key="8">
    <source>
        <dbReference type="EMBL" id="ERL91619.1"/>
    </source>
</evidence>
<evidence type="ECO:0000259" key="7">
    <source>
        <dbReference type="PROSITE" id="PS50850"/>
    </source>
</evidence>
<dbReference type="InterPro" id="IPR020846">
    <property type="entry name" value="MFS_dom"/>
</dbReference>
<evidence type="ECO:0000256" key="6">
    <source>
        <dbReference type="SAM" id="Phobius"/>
    </source>
</evidence>
<proteinExistence type="predicted"/>
<feature type="transmembrane region" description="Helical" evidence="6">
    <location>
        <begin position="196"/>
        <end position="216"/>
    </location>
</feature>
<evidence type="ECO:0000256" key="5">
    <source>
        <dbReference type="ARBA" id="ARBA00023136"/>
    </source>
</evidence>
<organism evidence="8 9">
    <name type="scientific">Dendroctonus ponderosae</name>
    <name type="common">Mountain pine beetle</name>
    <dbReference type="NCBI Taxonomy" id="77166"/>
    <lineage>
        <taxon>Eukaryota</taxon>
        <taxon>Metazoa</taxon>
        <taxon>Ecdysozoa</taxon>
        <taxon>Arthropoda</taxon>
        <taxon>Hexapoda</taxon>
        <taxon>Insecta</taxon>
        <taxon>Pterygota</taxon>
        <taxon>Neoptera</taxon>
        <taxon>Endopterygota</taxon>
        <taxon>Coleoptera</taxon>
        <taxon>Polyphaga</taxon>
        <taxon>Cucujiformia</taxon>
        <taxon>Curculionidae</taxon>
        <taxon>Scolytinae</taxon>
        <taxon>Dendroctonus</taxon>
    </lineage>
</organism>
<reference evidence="8 9" key="1">
    <citation type="journal article" date="2013" name="Genome Biol.">
        <title>Draft genome of the mountain pine beetle, Dendroctonus ponderosae Hopkins, a major forest pest.</title>
        <authorList>
            <person name="Keeling C.I."/>
            <person name="Yuen M.M."/>
            <person name="Liao N.Y."/>
            <person name="Docking T.R."/>
            <person name="Chan S.K."/>
            <person name="Taylor G.A."/>
            <person name="Palmquist D.L."/>
            <person name="Jackman S.D."/>
            <person name="Nguyen A."/>
            <person name="Li M."/>
            <person name="Henderson H."/>
            <person name="Janes J.K."/>
            <person name="Zhao Y."/>
            <person name="Pandoh P."/>
            <person name="Moore R."/>
            <person name="Sperling F.A."/>
            <person name="Huber D.P."/>
            <person name="Birol I."/>
            <person name="Jones S.J."/>
            <person name="Bohlmann J."/>
        </authorList>
    </citation>
    <scope>NUCLEOTIDE SEQUENCE</scope>
</reference>
<dbReference type="PROSITE" id="PS50850">
    <property type="entry name" value="MFS"/>
    <property type="match status" value="1"/>
</dbReference>
<dbReference type="Gene3D" id="1.20.1250.20">
    <property type="entry name" value="MFS general substrate transporter like domains"/>
    <property type="match status" value="1"/>
</dbReference>
<dbReference type="Proteomes" id="UP000030742">
    <property type="component" value="Unassembled WGS sequence"/>
</dbReference>
<feature type="transmembrane region" description="Helical" evidence="6">
    <location>
        <begin position="131"/>
        <end position="154"/>
    </location>
</feature>
<dbReference type="OrthoDB" id="5086884at2759"/>
<name>U4UCF0_DENPD</name>
<dbReference type="GO" id="GO:0005335">
    <property type="term" value="F:serotonin:sodium:chloride symporter activity"/>
    <property type="evidence" value="ECO:0007669"/>
    <property type="project" value="TreeGrafter"/>
</dbReference>
<dbReference type="GO" id="GO:0043195">
    <property type="term" value="C:terminal bouton"/>
    <property type="evidence" value="ECO:0007669"/>
    <property type="project" value="TreeGrafter"/>
</dbReference>
<feature type="transmembrane region" description="Helical" evidence="6">
    <location>
        <begin position="166"/>
        <end position="184"/>
    </location>
</feature>
<dbReference type="GO" id="GO:0030672">
    <property type="term" value="C:synaptic vesicle membrane"/>
    <property type="evidence" value="ECO:0007669"/>
    <property type="project" value="TreeGrafter"/>
</dbReference>
<sequence length="454" mass="48657">MENMDIRKSHSAVFVIVYMMFLLDNILLTVVVPIIPDYLFAHILNYSAPLESPANYAPASLSPLQRKFETLEEDNGPLGALLASKAFVQLAFTPVVGYLTQILDCSVPLLIGSCNMLIAALLFAFGNSYGILVLARALHGSSSAAVAVSGMCILAKNLPKESRNRLMPLAFGGIALGVLIGYPLGGAAYQLLGKSAPFMLIAFFILISIGLQVYILETSSQKPNGSHLESTYDQWAALLKDKVTVISGLAICICTSTMAILEPCVPMWLLVHMKPRPSKWQLGAVFIPDSMGYFIGSHFAGLLPVQPWRISISAMVLAGLSSCYIPMANTMTQLAIPHFGLGLGVGAVDASLVPLLANFVDNKGSSQYGPVYAFQQAAVAVAYSFGPLLGGQAVEVVGFPWLMRLVGFANLLFCPLLLELENLGGQRKGIFTKGELPSYATLDSLNSLSQPTEE</sequence>
<feature type="domain" description="Major facilitator superfamily (MFS) profile" evidence="7">
    <location>
        <begin position="13"/>
        <end position="422"/>
    </location>
</feature>
<dbReference type="GO" id="GO:0015842">
    <property type="term" value="P:aminergic neurotransmitter loading into synaptic vesicle"/>
    <property type="evidence" value="ECO:0007669"/>
    <property type="project" value="TreeGrafter"/>
</dbReference>
<dbReference type="SUPFAM" id="SSF103473">
    <property type="entry name" value="MFS general substrate transporter"/>
    <property type="match status" value="1"/>
</dbReference>
<feature type="transmembrane region" description="Helical" evidence="6">
    <location>
        <begin position="310"/>
        <end position="327"/>
    </location>
</feature>
<dbReference type="PANTHER" id="PTHR23506:SF4">
    <property type="entry name" value="PORTABELLA"/>
    <property type="match status" value="1"/>
</dbReference>
<evidence type="ECO:0000256" key="1">
    <source>
        <dbReference type="ARBA" id="ARBA00004141"/>
    </source>
</evidence>
<feature type="transmembrane region" description="Helical" evidence="6">
    <location>
        <begin position="78"/>
        <end position="100"/>
    </location>
</feature>
<feature type="transmembrane region" description="Helical" evidence="6">
    <location>
        <begin position="107"/>
        <end position="125"/>
    </location>
</feature>
<feature type="transmembrane region" description="Helical" evidence="6">
    <location>
        <begin position="12"/>
        <end position="35"/>
    </location>
</feature>
<keyword evidence="3 6" id="KW-0812">Transmembrane</keyword>
<gene>
    <name evidence="8" type="ORF">D910_08949</name>
</gene>
<feature type="transmembrane region" description="Helical" evidence="6">
    <location>
        <begin position="339"/>
        <end position="359"/>
    </location>
</feature>
<dbReference type="InterPro" id="IPR011701">
    <property type="entry name" value="MFS"/>
</dbReference>
<evidence type="ECO:0000256" key="3">
    <source>
        <dbReference type="ARBA" id="ARBA00022692"/>
    </source>
</evidence>
<dbReference type="InterPro" id="IPR050930">
    <property type="entry name" value="MFS_Vesicular_Transporter"/>
</dbReference>
<dbReference type="InterPro" id="IPR036259">
    <property type="entry name" value="MFS_trans_sf"/>
</dbReference>
<feature type="transmembrane region" description="Helical" evidence="6">
    <location>
        <begin position="243"/>
        <end position="261"/>
    </location>
</feature>
<comment type="subcellular location">
    <subcellularLocation>
        <location evidence="1">Membrane</location>
        <topology evidence="1">Multi-pass membrane protein</topology>
    </subcellularLocation>
</comment>
<dbReference type="CDD" id="cd17384">
    <property type="entry name" value="MFS_SLC18A1_2_VAT1_2"/>
    <property type="match status" value="1"/>
</dbReference>
<dbReference type="Pfam" id="PF07690">
    <property type="entry name" value="MFS_1"/>
    <property type="match status" value="1"/>
</dbReference>
<dbReference type="PANTHER" id="PTHR23506">
    <property type="entry name" value="GH10249P"/>
    <property type="match status" value="1"/>
</dbReference>
<accession>U4UCF0</accession>
<dbReference type="STRING" id="77166.U4UCF0"/>
<protein>
    <recommendedName>
        <fullName evidence="7">Major facilitator superfamily (MFS) profile domain-containing protein</fullName>
    </recommendedName>
</protein>
<keyword evidence="5 6" id="KW-0472">Membrane</keyword>
<evidence type="ECO:0000256" key="2">
    <source>
        <dbReference type="ARBA" id="ARBA00022448"/>
    </source>
</evidence>
<keyword evidence="4 6" id="KW-1133">Transmembrane helix</keyword>
<keyword evidence="2" id="KW-0813">Transport</keyword>
<dbReference type="EMBL" id="KB632293">
    <property type="protein sequence ID" value="ERL91619.1"/>
    <property type="molecule type" value="Genomic_DNA"/>
</dbReference>
<evidence type="ECO:0000313" key="9">
    <source>
        <dbReference type="Proteomes" id="UP000030742"/>
    </source>
</evidence>
<dbReference type="AlphaFoldDB" id="U4UCF0"/>